<dbReference type="STRING" id="372326.A0A1V4JDV5"/>
<keyword evidence="1" id="KW-0518">Myosin</keyword>
<reference evidence="3 4" key="1">
    <citation type="submission" date="2016-02" db="EMBL/GenBank/DDBJ databases">
        <title>Band-tailed pigeon sequencing and assembly.</title>
        <authorList>
            <person name="Soares A.E."/>
            <person name="Novak B.J."/>
            <person name="Rice E.S."/>
            <person name="O'Connell B."/>
            <person name="Chang D."/>
            <person name="Weber S."/>
            <person name="Shapiro B."/>
        </authorList>
    </citation>
    <scope>NUCLEOTIDE SEQUENCE [LARGE SCALE GENOMIC DNA]</scope>
    <source>
        <strain evidence="3">BTP2013</strain>
        <tissue evidence="3">Blood</tissue>
    </source>
</reference>
<evidence type="ECO:0000313" key="4">
    <source>
        <dbReference type="Proteomes" id="UP000190648"/>
    </source>
</evidence>
<dbReference type="Gene3D" id="1.20.5.4820">
    <property type="match status" value="1"/>
</dbReference>
<dbReference type="InterPro" id="IPR027417">
    <property type="entry name" value="P-loop_NTPase"/>
</dbReference>
<organism evidence="3 4">
    <name type="scientific">Patagioenas fasciata monilis</name>
    <dbReference type="NCBI Taxonomy" id="372326"/>
    <lineage>
        <taxon>Eukaryota</taxon>
        <taxon>Metazoa</taxon>
        <taxon>Chordata</taxon>
        <taxon>Craniata</taxon>
        <taxon>Vertebrata</taxon>
        <taxon>Euteleostomi</taxon>
        <taxon>Archelosauria</taxon>
        <taxon>Archosauria</taxon>
        <taxon>Dinosauria</taxon>
        <taxon>Saurischia</taxon>
        <taxon>Theropoda</taxon>
        <taxon>Coelurosauria</taxon>
        <taxon>Aves</taxon>
        <taxon>Neognathae</taxon>
        <taxon>Neoaves</taxon>
        <taxon>Columbimorphae</taxon>
        <taxon>Columbiformes</taxon>
        <taxon>Columbidae</taxon>
        <taxon>Patagioenas</taxon>
    </lineage>
</organism>
<evidence type="ECO:0000259" key="2">
    <source>
        <dbReference type="PROSITE" id="PS51456"/>
    </source>
</evidence>
<comment type="similarity">
    <text evidence="1">Belongs to the TRAFAC class myosin-kinesin ATPase superfamily. Myosin family.</text>
</comment>
<protein>
    <recommendedName>
        <fullName evidence="2">Myosin motor domain-containing protein</fullName>
    </recommendedName>
</protein>
<dbReference type="EMBL" id="LSYS01007974">
    <property type="protein sequence ID" value="OPJ69937.1"/>
    <property type="molecule type" value="Genomic_DNA"/>
</dbReference>
<accession>A0A1V4JDV5</accession>
<dbReference type="GO" id="GO:0016459">
    <property type="term" value="C:myosin complex"/>
    <property type="evidence" value="ECO:0007669"/>
    <property type="project" value="UniProtKB-KW"/>
</dbReference>
<keyword evidence="1" id="KW-0009">Actin-binding</keyword>
<gene>
    <name evidence="3" type="ORF">AV530_017927</name>
</gene>
<dbReference type="PROSITE" id="PS51456">
    <property type="entry name" value="MYOSIN_MOTOR"/>
    <property type="match status" value="1"/>
</dbReference>
<evidence type="ECO:0000256" key="1">
    <source>
        <dbReference type="PROSITE-ProRule" id="PRU00782"/>
    </source>
</evidence>
<comment type="caution">
    <text evidence="1">Lacks conserved residue(s) required for the propagation of feature annotation.</text>
</comment>
<evidence type="ECO:0000313" key="3">
    <source>
        <dbReference type="EMBL" id="OPJ69937.1"/>
    </source>
</evidence>
<dbReference type="AlphaFoldDB" id="A0A1V4JDV5"/>
<sequence>MISEFTWPNHDLPSDKDAVKKLIECHGFQHDVAYGKTKIFIRTPRTLFTLEELHAKMLVRIVLFLQKVCGLCCRQMGQCWNSGHE</sequence>
<keyword evidence="4" id="KW-1185">Reference proteome</keyword>
<proteinExistence type="inferred from homology"/>
<dbReference type="GO" id="GO:0003779">
    <property type="term" value="F:actin binding"/>
    <property type="evidence" value="ECO:0007669"/>
    <property type="project" value="UniProtKB-KW"/>
</dbReference>
<dbReference type="GO" id="GO:0003774">
    <property type="term" value="F:cytoskeletal motor activity"/>
    <property type="evidence" value="ECO:0007669"/>
    <property type="project" value="InterPro"/>
</dbReference>
<name>A0A1V4JDV5_PATFA</name>
<comment type="caution">
    <text evidence="3">The sequence shown here is derived from an EMBL/GenBank/DDBJ whole genome shotgun (WGS) entry which is preliminary data.</text>
</comment>
<dbReference type="GO" id="GO:0005524">
    <property type="term" value="F:ATP binding"/>
    <property type="evidence" value="ECO:0007669"/>
    <property type="project" value="InterPro"/>
</dbReference>
<dbReference type="OrthoDB" id="6108017at2759"/>
<keyword evidence="1" id="KW-0505">Motor protein</keyword>
<dbReference type="SUPFAM" id="SSF52540">
    <property type="entry name" value="P-loop containing nucleoside triphosphate hydrolases"/>
    <property type="match status" value="1"/>
</dbReference>
<dbReference type="InterPro" id="IPR001609">
    <property type="entry name" value="Myosin_head_motor_dom-like"/>
</dbReference>
<dbReference type="Proteomes" id="UP000190648">
    <property type="component" value="Unassembled WGS sequence"/>
</dbReference>
<feature type="domain" description="Myosin motor" evidence="2">
    <location>
        <begin position="1"/>
        <end position="55"/>
    </location>
</feature>